<evidence type="ECO:0000256" key="2">
    <source>
        <dbReference type="ARBA" id="ARBA00022438"/>
    </source>
</evidence>
<dbReference type="PATRIC" id="fig|1432052.4.peg.1948"/>
<comment type="function">
    <text evidence="6">Presumably involved in the processing and regular turnover of intracellular proteins. Catalyzes the removal of unsubstituted N-terminal amino acids from various peptides.</text>
</comment>
<organism evidence="10 11">
    <name type="scientific">Eisenbergiella tayi</name>
    <dbReference type="NCBI Taxonomy" id="1432052"/>
    <lineage>
        <taxon>Bacteria</taxon>
        <taxon>Bacillati</taxon>
        <taxon>Bacillota</taxon>
        <taxon>Clostridia</taxon>
        <taxon>Lachnospirales</taxon>
        <taxon>Lachnospiraceae</taxon>
        <taxon>Eisenbergiella</taxon>
    </lineage>
</organism>
<evidence type="ECO:0000256" key="4">
    <source>
        <dbReference type="ARBA" id="ARBA00022801"/>
    </source>
</evidence>
<dbReference type="InterPro" id="IPR008283">
    <property type="entry name" value="Peptidase_M17_N"/>
</dbReference>
<dbReference type="SUPFAM" id="SSF53187">
    <property type="entry name" value="Zn-dependent exopeptidases"/>
    <property type="match status" value="1"/>
</dbReference>
<evidence type="ECO:0000256" key="1">
    <source>
        <dbReference type="ARBA" id="ARBA00009528"/>
    </source>
</evidence>
<dbReference type="RefSeq" id="WP_069151996.1">
    <property type="nucleotide sequence ID" value="NZ_MCGH01000002.1"/>
</dbReference>
<dbReference type="GO" id="GO:0070006">
    <property type="term" value="F:metalloaminopeptidase activity"/>
    <property type="evidence" value="ECO:0007669"/>
    <property type="project" value="InterPro"/>
</dbReference>
<dbReference type="PRINTS" id="PR00481">
    <property type="entry name" value="LAMNOPPTDASE"/>
</dbReference>
<protein>
    <recommendedName>
        <fullName evidence="7">Probable cytosol aminopeptidase</fullName>
    </recommendedName>
    <alternativeName>
        <fullName evidence="8">Leucine aminopeptidase</fullName>
    </alternativeName>
    <alternativeName>
        <fullName evidence="5">Leucyl aminopeptidase</fullName>
    </alternativeName>
</protein>
<keyword evidence="3" id="KW-0645">Protease</keyword>
<dbReference type="InterPro" id="IPR011356">
    <property type="entry name" value="Leucine_aapep/pepB"/>
</dbReference>
<sequence length="474" mass="51726">MVSITEGKHEHFFIDFAWEKDAHIRSYRLGLEEVFEGKYLDTLFVPLQGQAFLLVGCGKEKELGLLEVREILAAAASKCREMKIRECSVDISRFAEVLGKDAVIQSVMGLELGSYTYFFTGKEEDDACSFQLERISDMEDMEELIAEAEELVKGIRFARDTVNTPGNHLRPMDFDRCITGFVKDVEIEAQTFVYGQLRAMGMEALYGIGGSSEYPPCLLILRYRGNPESDEIYGLIGKGVTCDTGGYCLKGSKSMAGIKGDMAGAAAVAGAMHAIAAGKLKVNVTACLPLCENRISQSAFLPGDVITGYGGKTIEILNTDAEGRLVLSDAVSYGIKDEKITKILDIATLTGAVWSALGYTIAGSMSDDDHFYGLFEKGLAHSAEKYLRFPFGREHRKMIKSDVADVKNVGADCCGSITAGLFIREFCEGKPWIHLDIAGTAWCDTPSFAFESKGATGAGVTSLYYMMKEAQNEG</sequence>
<reference evidence="10 11" key="1">
    <citation type="submission" date="2016-07" db="EMBL/GenBank/DDBJ databases">
        <title>Characterization of isolates of Eisenbergiella tayi derived from blood cultures, using whole genome sequencing.</title>
        <authorList>
            <person name="Burdz T."/>
            <person name="Wiebe D."/>
            <person name="Huynh C."/>
            <person name="Bernard K."/>
        </authorList>
    </citation>
    <scope>NUCLEOTIDE SEQUENCE [LARGE SCALE GENOMIC DNA]</scope>
    <source>
        <strain evidence="10 11">NML 110608</strain>
    </source>
</reference>
<dbReference type="EMBL" id="MCGH01000002">
    <property type="protein sequence ID" value="ODM05859.1"/>
    <property type="molecule type" value="Genomic_DNA"/>
</dbReference>
<dbReference type="InterPro" id="IPR043472">
    <property type="entry name" value="Macro_dom-like"/>
</dbReference>
<evidence type="ECO:0000256" key="5">
    <source>
        <dbReference type="ARBA" id="ARBA00033172"/>
    </source>
</evidence>
<evidence type="ECO:0000256" key="6">
    <source>
        <dbReference type="ARBA" id="ARBA00049972"/>
    </source>
</evidence>
<evidence type="ECO:0000256" key="8">
    <source>
        <dbReference type="ARBA" id="ARBA00050061"/>
    </source>
</evidence>
<evidence type="ECO:0000259" key="9">
    <source>
        <dbReference type="PROSITE" id="PS00631"/>
    </source>
</evidence>
<evidence type="ECO:0000256" key="3">
    <source>
        <dbReference type="ARBA" id="ARBA00022670"/>
    </source>
</evidence>
<accession>A0A1E3AB63</accession>
<comment type="caution">
    <text evidence="10">The sequence shown here is derived from an EMBL/GenBank/DDBJ whole genome shotgun (WGS) entry which is preliminary data.</text>
</comment>
<feature type="domain" description="Cytosol aminopeptidase" evidence="9">
    <location>
        <begin position="318"/>
        <end position="325"/>
    </location>
</feature>
<dbReference type="PANTHER" id="PTHR11963:SF23">
    <property type="entry name" value="CYTOSOL AMINOPEPTIDASE"/>
    <property type="match status" value="1"/>
</dbReference>
<dbReference type="Proteomes" id="UP000094067">
    <property type="component" value="Unassembled WGS sequence"/>
</dbReference>
<dbReference type="Pfam" id="PF02789">
    <property type="entry name" value="Peptidase_M17_N"/>
    <property type="match status" value="1"/>
</dbReference>
<dbReference type="AlphaFoldDB" id="A0A1E3AB63"/>
<dbReference type="Pfam" id="PF00883">
    <property type="entry name" value="Peptidase_M17"/>
    <property type="match status" value="1"/>
</dbReference>
<dbReference type="PROSITE" id="PS00631">
    <property type="entry name" value="CYTOSOL_AP"/>
    <property type="match status" value="1"/>
</dbReference>
<dbReference type="SUPFAM" id="SSF52949">
    <property type="entry name" value="Macro domain-like"/>
    <property type="match status" value="1"/>
</dbReference>
<comment type="similarity">
    <text evidence="1">Belongs to the peptidase M17 family.</text>
</comment>
<dbReference type="GO" id="GO:0005737">
    <property type="term" value="C:cytoplasm"/>
    <property type="evidence" value="ECO:0007669"/>
    <property type="project" value="InterPro"/>
</dbReference>
<dbReference type="Gene3D" id="3.40.220.10">
    <property type="entry name" value="Leucine Aminopeptidase, subunit E, domain 1"/>
    <property type="match status" value="1"/>
</dbReference>
<proteinExistence type="inferred from homology"/>
<evidence type="ECO:0000313" key="11">
    <source>
        <dbReference type="Proteomes" id="UP000094067"/>
    </source>
</evidence>
<dbReference type="GO" id="GO:0030145">
    <property type="term" value="F:manganese ion binding"/>
    <property type="evidence" value="ECO:0007669"/>
    <property type="project" value="InterPro"/>
</dbReference>
<name>A0A1E3AB63_9FIRM</name>
<keyword evidence="2 10" id="KW-0031">Aminopeptidase</keyword>
<evidence type="ECO:0000313" key="10">
    <source>
        <dbReference type="EMBL" id="ODM05859.1"/>
    </source>
</evidence>
<dbReference type="PANTHER" id="PTHR11963">
    <property type="entry name" value="LEUCINE AMINOPEPTIDASE-RELATED"/>
    <property type="match status" value="1"/>
</dbReference>
<keyword evidence="4 10" id="KW-0378">Hydrolase</keyword>
<gene>
    <name evidence="10" type="primary">pepA_2</name>
    <name evidence="10" type="ORF">BEI61_01748</name>
</gene>
<evidence type="ECO:0000256" key="7">
    <source>
        <dbReference type="ARBA" id="ARBA00050021"/>
    </source>
</evidence>
<dbReference type="Gene3D" id="3.40.630.10">
    <property type="entry name" value="Zn peptidases"/>
    <property type="match status" value="1"/>
</dbReference>
<dbReference type="GO" id="GO:0006508">
    <property type="term" value="P:proteolysis"/>
    <property type="evidence" value="ECO:0007669"/>
    <property type="project" value="UniProtKB-KW"/>
</dbReference>
<dbReference type="CDD" id="cd00433">
    <property type="entry name" value="Peptidase_M17"/>
    <property type="match status" value="1"/>
</dbReference>
<dbReference type="InterPro" id="IPR000819">
    <property type="entry name" value="Peptidase_M17_C"/>
</dbReference>